<keyword evidence="4 6" id="KW-1133">Transmembrane helix</keyword>
<dbReference type="STRING" id="1714264.BTO30_09395"/>
<accession>A0A1Q8Q583</accession>
<dbReference type="Proteomes" id="UP000185568">
    <property type="component" value="Unassembled WGS sequence"/>
</dbReference>
<dbReference type="EMBL" id="MSDU01000017">
    <property type="protein sequence ID" value="OLN22510.1"/>
    <property type="molecule type" value="Genomic_DNA"/>
</dbReference>
<dbReference type="GO" id="GO:0033573">
    <property type="term" value="C:high-affinity iron permease complex"/>
    <property type="evidence" value="ECO:0007669"/>
    <property type="project" value="InterPro"/>
</dbReference>
<evidence type="ECO:0000256" key="5">
    <source>
        <dbReference type="ARBA" id="ARBA00023136"/>
    </source>
</evidence>
<dbReference type="AlphaFoldDB" id="A0A1Q8Q583"/>
<keyword evidence="9" id="KW-1185">Reference proteome</keyword>
<gene>
    <name evidence="8" type="ORF">BTO30_09395</name>
</gene>
<dbReference type="Pfam" id="PF03239">
    <property type="entry name" value="FTR1"/>
    <property type="match status" value="1"/>
</dbReference>
<dbReference type="OrthoDB" id="8215804at2"/>
<comment type="caution">
    <text evidence="8">The sequence shown here is derived from an EMBL/GenBank/DDBJ whole genome shotgun (WGS) entry which is preliminary data.</text>
</comment>
<feature type="transmembrane region" description="Helical" evidence="6">
    <location>
        <begin position="412"/>
        <end position="435"/>
    </location>
</feature>
<evidence type="ECO:0000256" key="3">
    <source>
        <dbReference type="ARBA" id="ARBA00022692"/>
    </source>
</evidence>
<comment type="similarity">
    <text evidence="2">Belongs to the oxidase-dependent Fe transporter (OFeT) (TC 9.A.10.1) family.</text>
</comment>
<evidence type="ECO:0000256" key="7">
    <source>
        <dbReference type="SAM" id="SignalP"/>
    </source>
</evidence>
<evidence type="ECO:0008006" key="10">
    <source>
        <dbReference type="Google" id="ProtNLM"/>
    </source>
</evidence>
<feature type="transmembrane region" description="Helical" evidence="6">
    <location>
        <begin position="346"/>
        <end position="368"/>
    </location>
</feature>
<name>A0A1Q8Q583_9BACI</name>
<reference evidence="8 9" key="1">
    <citation type="submission" date="2016-12" db="EMBL/GenBank/DDBJ databases">
        <title>Domibacillus antri genome sequencing.</title>
        <authorList>
            <person name="Verma A."/>
            <person name="Krishnamurthi S."/>
        </authorList>
    </citation>
    <scope>NUCLEOTIDE SEQUENCE [LARGE SCALE GENOMIC DNA]</scope>
    <source>
        <strain evidence="8 9">XD80</strain>
    </source>
</reference>
<keyword evidence="7" id="KW-0732">Signal</keyword>
<dbReference type="GO" id="GO:0015093">
    <property type="term" value="F:ferrous iron transmembrane transporter activity"/>
    <property type="evidence" value="ECO:0007669"/>
    <property type="project" value="TreeGrafter"/>
</dbReference>
<evidence type="ECO:0000313" key="8">
    <source>
        <dbReference type="EMBL" id="OLN22510.1"/>
    </source>
</evidence>
<proteinExistence type="inferred from homology"/>
<dbReference type="InterPro" id="IPR004923">
    <property type="entry name" value="FTR1/Fip1/EfeU"/>
</dbReference>
<dbReference type="PANTHER" id="PTHR31632">
    <property type="entry name" value="IRON TRANSPORTER FTH1"/>
    <property type="match status" value="1"/>
</dbReference>
<keyword evidence="5 6" id="KW-0472">Membrane</keyword>
<feature type="transmembrane region" description="Helical" evidence="6">
    <location>
        <begin position="489"/>
        <end position="507"/>
    </location>
</feature>
<evidence type="ECO:0000256" key="2">
    <source>
        <dbReference type="ARBA" id="ARBA00008333"/>
    </source>
</evidence>
<feature type="transmembrane region" description="Helical" evidence="6">
    <location>
        <begin position="455"/>
        <end position="477"/>
    </location>
</feature>
<dbReference type="RefSeq" id="WP_075398467.1">
    <property type="nucleotide sequence ID" value="NZ_MSDU01000017.1"/>
</dbReference>
<feature type="chain" id="PRO_5039144517" description="Iron permease" evidence="7">
    <location>
        <begin position="21"/>
        <end position="566"/>
    </location>
</feature>
<dbReference type="PANTHER" id="PTHR31632:SF2">
    <property type="entry name" value="PLASMA MEMBRANE IRON PERMEASE"/>
    <property type="match status" value="1"/>
</dbReference>
<evidence type="ECO:0000256" key="4">
    <source>
        <dbReference type="ARBA" id="ARBA00022989"/>
    </source>
</evidence>
<feature type="transmembrane region" description="Helical" evidence="6">
    <location>
        <begin position="308"/>
        <end position="334"/>
    </location>
</feature>
<sequence length="566" mass="61046">MKRYFINLLFIMIIICTLIAASASANTNIDHLFVPVGDAIMKAKDGNLESVQENMTSFESEWRLINGHSESVEEAFKSVQQSLAEKNVNDVQKALSLLSEALVSYDEKLNPVDQSAELEKVRSLLPMIDEIRRLEVNEWTYQYLEKKWTSVEKIVRAESIASYGDIEAKMALLRIAVVKEPASPLEVSGALDALKMAVQQFLDGNTSAAPAKDSSLADYLALLKDAEEEARAGNSETAVIKLTEALLVWPAVEGSVQVKDTALYADVEIIIPEAAGILSSADGDAVKAADLIAGIAERIEPLTAATSYTWWDAALILLREGLEAVIIISALIAFLSKTGQRAAKKWIWIGAAAGIGASILMAVVLNQLFNGLSGAAGREYIEGFAGITAVVMMIGVGMWLHGKANVKKWNRLVNDSMAAAAASGSIVSFVAISFLSVFREGAETIIFYAGMAPNMSVSALLIGVFSAITVIMIFGLFMMKFSVKIPLRSFFISAALLIYVLAFKILGKSIHALQVAGAVEIHPTNIVPFIDEVGLYPTIETVVPQLLLLGLIAGTAIRMKKQKSLA</sequence>
<feature type="transmembrane region" description="Helical" evidence="6">
    <location>
        <begin position="380"/>
        <end position="400"/>
    </location>
</feature>
<evidence type="ECO:0000256" key="1">
    <source>
        <dbReference type="ARBA" id="ARBA00004141"/>
    </source>
</evidence>
<keyword evidence="3 6" id="KW-0812">Transmembrane</keyword>
<feature type="signal peptide" evidence="7">
    <location>
        <begin position="1"/>
        <end position="20"/>
    </location>
</feature>
<feature type="transmembrane region" description="Helical" evidence="6">
    <location>
        <begin position="542"/>
        <end position="559"/>
    </location>
</feature>
<evidence type="ECO:0000313" key="9">
    <source>
        <dbReference type="Proteomes" id="UP000185568"/>
    </source>
</evidence>
<comment type="subcellular location">
    <subcellularLocation>
        <location evidence="1">Membrane</location>
        <topology evidence="1">Multi-pass membrane protein</topology>
    </subcellularLocation>
</comment>
<protein>
    <recommendedName>
        <fullName evidence="10">Iron permease</fullName>
    </recommendedName>
</protein>
<organism evidence="8 9">
    <name type="scientific">Domibacillus antri</name>
    <dbReference type="NCBI Taxonomy" id="1714264"/>
    <lineage>
        <taxon>Bacteria</taxon>
        <taxon>Bacillati</taxon>
        <taxon>Bacillota</taxon>
        <taxon>Bacilli</taxon>
        <taxon>Bacillales</taxon>
        <taxon>Bacillaceae</taxon>
        <taxon>Domibacillus</taxon>
    </lineage>
</organism>
<evidence type="ECO:0000256" key="6">
    <source>
        <dbReference type="SAM" id="Phobius"/>
    </source>
</evidence>